<evidence type="ECO:0000313" key="2">
    <source>
        <dbReference type="Proteomes" id="UP000823775"/>
    </source>
</evidence>
<proteinExistence type="predicted"/>
<feature type="non-terminal residue" evidence="1">
    <location>
        <position position="82"/>
    </location>
</feature>
<dbReference type="EMBL" id="JACEIK010000839">
    <property type="protein sequence ID" value="MCD7462850.1"/>
    <property type="molecule type" value="Genomic_DNA"/>
</dbReference>
<feature type="non-terminal residue" evidence="1">
    <location>
        <position position="1"/>
    </location>
</feature>
<reference evidence="1 2" key="1">
    <citation type="journal article" date="2021" name="BMC Genomics">
        <title>Datura genome reveals duplications of psychoactive alkaloid biosynthetic genes and high mutation rate following tissue culture.</title>
        <authorList>
            <person name="Rajewski A."/>
            <person name="Carter-House D."/>
            <person name="Stajich J."/>
            <person name="Litt A."/>
        </authorList>
    </citation>
    <scope>NUCLEOTIDE SEQUENCE [LARGE SCALE GENOMIC DNA]</scope>
    <source>
        <strain evidence="1">AR-01</strain>
    </source>
</reference>
<name>A0ABS8SVT2_DATST</name>
<accession>A0ABS8SVT2</accession>
<keyword evidence="2" id="KW-1185">Reference proteome</keyword>
<gene>
    <name evidence="1" type="ORF">HAX54_049466</name>
</gene>
<protein>
    <submittedName>
        <fullName evidence="1">Uncharacterized protein</fullName>
    </submittedName>
</protein>
<evidence type="ECO:0000313" key="1">
    <source>
        <dbReference type="EMBL" id="MCD7462850.1"/>
    </source>
</evidence>
<sequence length="82" mass="9366">VRNRRLRSRYSIGEVKIAVRPQTTDITRDQGSGLKPISPNRRSIDISPDKWENSTIVVIPNSSLRTPISQFLKHSHTTYPKP</sequence>
<dbReference type="Proteomes" id="UP000823775">
    <property type="component" value="Unassembled WGS sequence"/>
</dbReference>
<comment type="caution">
    <text evidence="1">The sequence shown here is derived from an EMBL/GenBank/DDBJ whole genome shotgun (WGS) entry which is preliminary data.</text>
</comment>
<organism evidence="1 2">
    <name type="scientific">Datura stramonium</name>
    <name type="common">Jimsonweed</name>
    <name type="synonym">Common thornapple</name>
    <dbReference type="NCBI Taxonomy" id="4076"/>
    <lineage>
        <taxon>Eukaryota</taxon>
        <taxon>Viridiplantae</taxon>
        <taxon>Streptophyta</taxon>
        <taxon>Embryophyta</taxon>
        <taxon>Tracheophyta</taxon>
        <taxon>Spermatophyta</taxon>
        <taxon>Magnoliopsida</taxon>
        <taxon>eudicotyledons</taxon>
        <taxon>Gunneridae</taxon>
        <taxon>Pentapetalae</taxon>
        <taxon>asterids</taxon>
        <taxon>lamiids</taxon>
        <taxon>Solanales</taxon>
        <taxon>Solanaceae</taxon>
        <taxon>Solanoideae</taxon>
        <taxon>Datureae</taxon>
        <taxon>Datura</taxon>
    </lineage>
</organism>